<keyword evidence="3 9" id="KW-1003">Cell membrane</keyword>
<dbReference type="PANTHER" id="PTHR33910">
    <property type="entry name" value="PROTEIN TRANSLOCASE SUBUNIT SECE"/>
    <property type="match status" value="1"/>
</dbReference>
<comment type="subcellular location">
    <subcellularLocation>
        <location evidence="9">Cell membrane</location>
        <topology evidence="9">Single-pass membrane protein</topology>
    </subcellularLocation>
    <subcellularLocation>
        <location evidence="1">Membrane</location>
    </subcellularLocation>
</comment>
<comment type="subunit">
    <text evidence="9">Component of the Sec protein translocase complex. Heterotrimer consisting of SecY, SecE and SecG subunits. The heterotrimers can form oligomers, although 1 heterotrimer is thought to be able to translocate proteins. Interacts with the ribosome. Interacts with SecDF, and other proteins may be involved. Interacts with SecA.</text>
</comment>
<evidence type="ECO:0000256" key="6">
    <source>
        <dbReference type="ARBA" id="ARBA00022989"/>
    </source>
</evidence>
<keyword evidence="8 9" id="KW-0472">Membrane</keyword>
<evidence type="ECO:0000256" key="7">
    <source>
        <dbReference type="ARBA" id="ARBA00023010"/>
    </source>
</evidence>
<dbReference type="InterPro" id="IPR005807">
    <property type="entry name" value="SecE_bac"/>
</dbReference>
<keyword evidence="6 9" id="KW-1133">Transmembrane helix</keyword>
<keyword evidence="7 9" id="KW-0811">Translocation</keyword>
<evidence type="ECO:0000256" key="3">
    <source>
        <dbReference type="ARBA" id="ARBA00022475"/>
    </source>
</evidence>
<name>A0A6J4QLP8_9ACTN</name>
<dbReference type="GO" id="GO:0005886">
    <property type="term" value="C:plasma membrane"/>
    <property type="evidence" value="ECO:0007669"/>
    <property type="project" value="UniProtKB-SubCell"/>
</dbReference>
<feature type="transmembrane region" description="Helical" evidence="9">
    <location>
        <begin position="56"/>
        <end position="80"/>
    </location>
</feature>
<reference evidence="11" key="1">
    <citation type="submission" date="2020-02" db="EMBL/GenBank/DDBJ databases">
        <authorList>
            <person name="Meier V. D."/>
        </authorList>
    </citation>
    <scope>NUCLEOTIDE SEQUENCE</scope>
    <source>
        <strain evidence="11">AVDCRST_MAG28</strain>
    </source>
</reference>
<dbReference type="AlphaFoldDB" id="A0A6J4QLP8"/>
<feature type="region of interest" description="Disordered" evidence="10">
    <location>
        <begin position="1"/>
        <end position="24"/>
    </location>
</feature>
<dbReference type="InterPro" id="IPR001901">
    <property type="entry name" value="Translocase_SecE/Sec61-g"/>
</dbReference>
<dbReference type="PANTHER" id="PTHR33910:SF1">
    <property type="entry name" value="PROTEIN TRANSLOCASE SUBUNIT SECE"/>
    <property type="match status" value="1"/>
</dbReference>
<gene>
    <name evidence="9" type="primary">secE</name>
    <name evidence="11" type="ORF">AVDCRST_MAG28-609</name>
</gene>
<keyword evidence="4 9" id="KW-0812">Transmembrane</keyword>
<evidence type="ECO:0000256" key="10">
    <source>
        <dbReference type="SAM" id="MobiDB-lite"/>
    </source>
</evidence>
<organism evidence="11">
    <name type="scientific">uncultured Rubrobacteraceae bacterium</name>
    <dbReference type="NCBI Taxonomy" id="349277"/>
    <lineage>
        <taxon>Bacteria</taxon>
        <taxon>Bacillati</taxon>
        <taxon>Actinomycetota</taxon>
        <taxon>Rubrobacteria</taxon>
        <taxon>Rubrobacterales</taxon>
        <taxon>Rubrobacteraceae</taxon>
        <taxon>environmental samples</taxon>
    </lineage>
</organism>
<evidence type="ECO:0000256" key="1">
    <source>
        <dbReference type="ARBA" id="ARBA00004370"/>
    </source>
</evidence>
<comment type="function">
    <text evidence="9">Essential subunit of the Sec protein translocation channel SecYEG. Clamps together the 2 halves of SecY. May contact the channel plug during translocation.</text>
</comment>
<protein>
    <recommendedName>
        <fullName evidence="9">Protein translocase subunit SecE</fullName>
    </recommendedName>
</protein>
<comment type="similarity">
    <text evidence="9">Belongs to the SecE/SEC61-gamma family.</text>
</comment>
<dbReference type="Gene3D" id="1.20.5.1030">
    <property type="entry name" value="Preprotein translocase secy subunit"/>
    <property type="match status" value="1"/>
</dbReference>
<dbReference type="Pfam" id="PF00584">
    <property type="entry name" value="SecE"/>
    <property type="match status" value="1"/>
</dbReference>
<accession>A0A6J4QLP8</accession>
<dbReference type="GO" id="GO:0009306">
    <property type="term" value="P:protein secretion"/>
    <property type="evidence" value="ECO:0007669"/>
    <property type="project" value="UniProtKB-UniRule"/>
</dbReference>
<evidence type="ECO:0000256" key="4">
    <source>
        <dbReference type="ARBA" id="ARBA00022692"/>
    </source>
</evidence>
<evidence type="ECO:0000256" key="2">
    <source>
        <dbReference type="ARBA" id="ARBA00022448"/>
    </source>
</evidence>
<sequence>MGNRRGSTVAKGGGKGKTQEKKAGRFSGTVEFVRGVRSELKKVTWPNRDQLQQSTAVVLIILVILTAYVFLWDTVFYYLARFIFT</sequence>
<dbReference type="GO" id="GO:0043952">
    <property type="term" value="P:protein transport by the Sec complex"/>
    <property type="evidence" value="ECO:0007669"/>
    <property type="project" value="UniProtKB-UniRule"/>
</dbReference>
<evidence type="ECO:0000313" key="11">
    <source>
        <dbReference type="EMBL" id="CAA9445635.1"/>
    </source>
</evidence>
<keyword evidence="5 9" id="KW-0653">Protein transport</keyword>
<dbReference type="PROSITE" id="PS01067">
    <property type="entry name" value="SECE_SEC61G"/>
    <property type="match status" value="1"/>
</dbReference>
<dbReference type="GO" id="GO:0008320">
    <property type="term" value="F:protein transmembrane transporter activity"/>
    <property type="evidence" value="ECO:0007669"/>
    <property type="project" value="UniProtKB-UniRule"/>
</dbReference>
<dbReference type="HAMAP" id="MF_00422">
    <property type="entry name" value="SecE"/>
    <property type="match status" value="1"/>
</dbReference>
<dbReference type="EMBL" id="CADCVE010000019">
    <property type="protein sequence ID" value="CAA9445635.1"/>
    <property type="molecule type" value="Genomic_DNA"/>
</dbReference>
<dbReference type="GO" id="GO:0065002">
    <property type="term" value="P:intracellular protein transmembrane transport"/>
    <property type="evidence" value="ECO:0007669"/>
    <property type="project" value="UniProtKB-UniRule"/>
</dbReference>
<evidence type="ECO:0000256" key="5">
    <source>
        <dbReference type="ARBA" id="ARBA00022927"/>
    </source>
</evidence>
<dbReference type="GO" id="GO:0006605">
    <property type="term" value="P:protein targeting"/>
    <property type="evidence" value="ECO:0007669"/>
    <property type="project" value="UniProtKB-UniRule"/>
</dbReference>
<keyword evidence="2 9" id="KW-0813">Transport</keyword>
<evidence type="ECO:0000256" key="9">
    <source>
        <dbReference type="HAMAP-Rule" id="MF_00422"/>
    </source>
</evidence>
<dbReference type="NCBIfam" id="TIGR00964">
    <property type="entry name" value="secE_bact"/>
    <property type="match status" value="1"/>
</dbReference>
<evidence type="ECO:0000256" key="8">
    <source>
        <dbReference type="ARBA" id="ARBA00023136"/>
    </source>
</evidence>
<dbReference type="InterPro" id="IPR038379">
    <property type="entry name" value="SecE_sf"/>
</dbReference>
<proteinExistence type="inferred from homology"/>